<dbReference type="Proteomes" id="UP000031675">
    <property type="component" value="Unassembled WGS sequence"/>
</dbReference>
<dbReference type="PRINTS" id="PR00368">
    <property type="entry name" value="FADPNR"/>
</dbReference>
<proteinExistence type="predicted"/>
<feature type="domain" description="FAD/NAD(P)-binding" evidence="4">
    <location>
        <begin position="6"/>
        <end position="290"/>
    </location>
</feature>
<comment type="catalytic activity">
    <reaction evidence="3">
        <text>[thioredoxin]-dithiol + NADP(+) = [thioredoxin]-disulfide + NADPH + H(+)</text>
        <dbReference type="Rhea" id="RHEA:20345"/>
        <dbReference type="Rhea" id="RHEA-COMP:10698"/>
        <dbReference type="Rhea" id="RHEA-COMP:10700"/>
        <dbReference type="ChEBI" id="CHEBI:15378"/>
        <dbReference type="ChEBI" id="CHEBI:29950"/>
        <dbReference type="ChEBI" id="CHEBI:50058"/>
        <dbReference type="ChEBI" id="CHEBI:57783"/>
        <dbReference type="ChEBI" id="CHEBI:58349"/>
        <dbReference type="EC" id="1.8.1.9"/>
    </reaction>
</comment>
<keyword evidence="2" id="KW-0560">Oxidoreductase</keyword>
<dbReference type="InterPro" id="IPR050097">
    <property type="entry name" value="Ferredoxin-NADP_redctase_2"/>
</dbReference>
<dbReference type="GO" id="GO:0004791">
    <property type="term" value="F:thioredoxin-disulfide reductase (NADPH) activity"/>
    <property type="evidence" value="ECO:0007669"/>
    <property type="project" value="UniProtKB-EC"/>
</dbReference>
<keyword evidence="6" id="KW-1185">Reference proteome</keyword>
<reference evidence="6" key="1">
    <citation type="journal article" date="2015" name="Chem. Biol.">
        <title>Structure, bioactivity, and resistance mechanism of streptomonomicin, an unusual lasso Peptide from an understudied halophilic actinomycete.</title>
        <authorList>
            <person name="Metelev M."/>
            <person name="Tietz J.I."/>
            <person name="Melby J.O."/>
            <person name="Blair P.M."/>
            <person name="Zhu L."/>
            <person name="Livnat I."/>
            <person name="Severinov K."/>
            <person name="Mitchell D.A."/>
        </authorList>
    </citation>
    <scope>NUCLEOTIDE SEQUENCE [LARGE SCALE GENOMIC DNA]</scope>
    <source>
        <strain evidence="6">YIM 90003</strain>
    </source>
</reference>
<organism evidence="5 6">
    <name type="scientific">Streptomonospora alba</name>
    <dbReference type="NCBI Taxonomy" id="183763"/>
    <lineage>
        <taxon>Bacteria</taxon>
        <taxon>Bacillati</taxon>
        <taxon>Actinomycetota</taxon>
        <taxon>Actinomycetes</taxon>
        <taxon>Streptosporangiales</taxon>
        <taxon>Nocardiopsidaceae</taxon>
        <taxon>Streptomonospora</taxon>
    </lineage>
</organism>
<comment type="caution">
    <text evidence="5">The sequence shown here is derived from an EMBL/GenBank/DDBJ whole genome shotgun (WGS) entry which is preliminary data.</text>
</comment>
<dbReference type="EMBL" id="JROO01000010">
    <property type="protein sequence ID" value="KIH99604.1"/>
    <property type="molecule type" value="Genomic_DNA"/>
</dbReference>
<dbReference type="SUPFAM" id="SSF51905">
    <property type="entry name" value="FAD/NAD(P)-binding domain"/>
    <property type="match status" value="1"/>
</dbReference>
<evidence type="ECO:0000256" key="2">
    <source>
        <dbReference type="ARBA" id="ARBA00023002"/>
    </source>
</evidence>
<dbReference type="PRINTS" id="PR00469">
    <property type="entry name" value="PNDRDTASEII"/>
</dbReference>
<gene>
    <name evidence="5" type="ORF">LP52_07050</name>
</gene>
<evidence type="ECO:0000313" key="5">
    <source>
        <dbReference type="EMBL" id="KIH99604.1"/>
    </source>
</evidence>
<dbReference type="Gene3D" id="3.50.50.60">
    <property type="entry name" value="FAD/NAD(P)-binding domain"/>
    <property type="match status" value="2"/>
</dbReference>
<keyword evidence="1" id="KW-0285">Flavoprotein</keyword>
<dbReference type="RefSeq" id="WP_040271741.1">
    <property type="nucleotide sequence ID" value="NZ_JROO01000010.1"/>
</dbReference>
<evidence type="ECO:0000256" key="1">
    <source>
        <dbReference type="ARBA" id="ARBA00022630"/>
    </source>
</evidence>
<sequence length="305" mass="31713">MSRFESVVLGGGAAGLSAALTLGRGRREVLMVDNGRQSNLAATTVGGLPGHEGGTPAEYYATARAELTAFPTVELRDGEIAAARRAEDGFTVVLADGPEVHARTLILAPGVDYDYPRLPGLEDRWGNAVFHCPFCHGWEVRDRPLAVLAAGEVGVHGALNLRGWSDRITLLTNGDDSLTDDHRKILADGGVTLDERPVAKVTGTGPQLQAVHFADGGEIPAEGLLVKSILRQRSTLARDLGATVLEPDEHLSVEAIQVDRMGATGMPGLFAAGDAATSVPPSLSSALASGYLVGAAAVVGLNTGR</sequence>
<dbReference type="PANTHER" id="PTHR48105">
    <property type="entry name" value="THIOREDOXIN REDUCTASE 1-RELATED-RELATED"/>
    <property type="match status" value="1"/>
</dbReference>
<dbReference type="STRING" id="183763.LP52_07050"/>
<accession>A0A0C2FJV2</accession>
<evidence type="ECO:0000259" key="4">
    <source>
        <dbReference type="Pfam" id="PF07992"/>
    </source>
</evidence>
<name>A0A0C2FJV2_9ACTN</name>
<dbReference type="InterPro" id="IPR036188">
    <property type="entry name" value="FAD/NAD-bd_sf"/>
</dbReference>
<dbReference type="OrthoDB" id="9786503at2"/>
<dbReference type="Pfam" id="PF07992">
    <property type="entry name" value="Pyr_redox_2"/>
    <property type="match status" value="1"/>
</dbReference>
<dbReference type="InterPro" id="IPR023753">
    <property type="entry name" value="FAD/NAD-binding_dom"/>
</dbReference>
<evidence type="ECO:0000256" key="3">
    <source>
        <dbReference type="ARBA" id="ARBA00048132"/>
    </source>
</evidence>
<evidence type="ECO:0000313" key="6">
    <source>
        <dbReference type="Proteomes" id="UP000031675"/>
    </source>
</evidence>
<protein>
    <submittedName>
        <fullName evidence="5">Pyridine nucleotide-disulfide oxidoreductase</fullName>
    </submittedName>
</protein>
<dbReference type="AlphaFoldDB" id="A0A0C2FJV2"/>